<dbReference type="EMBL" id="AP011638">
    <property type="protein sequence ID" value="BAL52758.1"/>
    <property type="molecule type" value="Genomic_DNA"/>
</dbReference>
<feature type="transmembrane region" description="Helical" evidence="1">
    <location>
        <begin position="74"/>
        <end position="93"/>
    </location>
</feature>
<dbReference type="AlphaFoldDB" id="H5S9C2"/>
<keyword evidence="1" id="KW-0812">Transmembrane</keyword>
<keyword evidence="1" id="KW-1133">Transmembrane helix</keyword>
<protein>
    <submittedName>
        <fullName evidence="2">Hypothetical conserved protein</fullName>
    </submittedName>
</protein>
<feature type="transmembrane region" description="Helical" evidence="1">
    <location>
        <begin position="105"/>
        <end position="128"/>
    </location>
</feature>
<organism evidence="2">
    <name type="scientific">uncultured Chloroflexota bacterium</name>
    <dbReference type="NCBI Taxonomy" id="166587"/>
    <lineage>
        <taxon>Bacteria</taxon>
        <taxon>Bacillati</taxon>
        <taxon>Chloroflexota</taxon>
        <taxon>environmental samples</taxon>
    </lineage>
</organism>
<accession>H5S9C2</accession>
<dbReference type="SUPFAM" id="SSF81442">
    <property type="entry name" value="Cytochrome c oxidase subunit I-like"/>
    <property type="match status" value="1"/>
</dbReference>
<gene>
    <name evidence="2" type="ORF">HGMM_F03B08C36</name>
</gene>
<reference evidence="2" key="1">
    <citation type="journal article" date="2005" name="Environ. Microbiol.">
        <title>Genetic and functional properties of uncultivated thermophilic crenarchaeotes from a subsurface gold mine as revealed by analysis of genome fragments.</title>
        <authorList>
            <person name="Nunoura T."/>
            <person name="Hirayama H."/>
            <person name="Takami H."/>
            <person name="Oida H."/>
            <person name="Nishi S."/>
            <person name="Shimamura S."/>
            <person name="Suzuki Y."/>
            <person name="Inagaki F."/>
            <person name="Takai K."/>
            <person name="Nealson K.H."/>
            <person name="Horikoshi K."/>
        </authorList>
    </citation>
    <scope>NUCLEOTIDE SEQUENCE</scope>
</reference>
<dbReference type="InterPro" id="IPR036927">
    <property type="entry name" value="Cyt_c_oxase-like_su1_sf"/>
</dbReference>
<keyword evidence="1" id="KW-0472">Membrane</keyword>
<reference evidence="2" key="2">
    <citation type="journal article" date="2012" name="PLoS ONE">
        <title>A Deeply Branching Thermophilic Bacterium with an Ancient Acetyl-CoA Pathway Dominates a Subsurface Ecosystem.</title>
        <authorList>
            <person name="Takami H."/>
            <person name="Noguchi H."/>
            <person name="Takaki Y."/>
            <person name="Uchiyama I."/>
            <person name="Toyoda A."/>
            <person name="Nishi S."/>
            <person name="Chee G.-J."/>
            <person name="Arai W."/>
            <person name="Nunoura T."/>
            <person name="Itoh T."/>
            <person name="Hattori M."/>
            <person name="Takai K."/>
        </authorList>
    </citation>
    <scope>NUCLEOTIDE SEQUENCE</scope>
</reference>
<proteinExistence type="predicted"/>
<name>H5S9C2_9CHLR</name>
<feature type="transmembrane region" description="Helical" evidence="1">
    <location>
        <begin position="40"/>
        <end position="62"/>
    </location>
</feature>
<sequence>MPTITRWFVKTSLLCLILALLVGIYQQVPGVSQNGVFPVYLHLLTFGWLSQLIFGIAIWMLPKFSNERPRGYEGLNWGTYLMLNLGLLLRFIFEPAQSHTPTSWGGWALVLAALLQWLAGMLFILNAWPRVKGR</sequence>
<dbReference type="Gene3D" id="1.20.210.10">
    <property type="entry name" value="Cytochrome c oxidase-like, subunit I domain"/>
    <property type="match status" value="1"/>
</dbReference>
<evidence type="ECO:0000256" key="1">
    <source>
        <dbReference type="SAM" id="Phobius"/>
    </source>
</evidence>
<evidence type="ECO:0000313" key="2">
    <source>
        <dbReference type="EMBL" id="BAL52758.1"/>
    </source>
</evidence>
<feature type="transmembrane region" description="Helical" evidence="1">
    <location>
        <begin position="7"/>
        <end position="28"/>
    </location>
</feature>